<accession>A0A4S8QUU3</accession>
<name>A0A4S8QUU3_9HELO</name>
<comment type="caution">
    <text evidence="1">The sequence shown here is derived from an EMBL/GenBank/DDBJ whole genome shotgun (WGS) entry which is preliminary data.</text>
</comment>
<evidence type="ECO:0000313" key="2">
    <source>
        <dbReference type="Proteomes" id="UP000308671"/>
    </source>
</evidence>
<reference evidence="1 2" key="1">
    <citation type="submission" date="2017-12" db="EMBL/GenBank/DDBJ databases">
        <title>Comparative genomics of Botrytis spp.</title>
        <authorList>
            <person name="Valero-Jimenez C.A."/>
            <person name="Tapia P."/>
            <person name="Veloso J."/>
            <person name="Silva-Moreno E."/>
            <person name="Staats M."/>
            <person name="Valdes J.H."/>
            <person name="Van Kan J.A.L."/>
        </authorList>
    </citation>
    <scope>NUCLEOTIDE SEQUENCE [LARGE SCALE GENOMIC DNA]</scope>
    <source>
        <strain evidence="1 2">MUCL435</strain>
    </source>
</reference>
<dbReference type="OrthoDB" id="10411605at2759"/>
<sequence length="115" mass="12678">MKRFSNTIASPSIILFLTSIEHRIELCEPPCLSYPYTRNSSRERFNTLCVSFSNPAIATVSADPTGLIDNYAKNVKADTADMPLGRNVALYLTQNYAYPDTVAGGGVYITGYERS</sequence>
<dbReference type="Proteomes" id="UP000308671">
    <property type="component" value="Unassembled WGS sequence"/>
</dbReference>
<organism evidence="1 2">
    <name type="scientific">Botrytis galanthina</name>
    <dbReference type="NCBI Taxonomy" id="278940"/>
    <lineage>
        <taxon>Eukaryota</taxon>
        <taxon>Fungi</taxon>
        <taxon>Dikarya</taxon>
        <taxon>Ascomycota</taxon>
        <taxon>Pezizomycotina</taxon>
        <taxon>Leotiomycetes</taxon>
        <taxon>Helotiales</taxon>
        <taxon>Sclerotiniaceae</taxon>
        <taxon>Botrytis</taxon>
    </lineage>
</organism>
<keyword evidence="2" id="KW-1185">Reference proteome</keyword>
<proteinExistence type="predicted"/>
<gene>
    <name evidence="1" type="ORF">BGAL_0320g00050</name>
</gene>
<dbReference type="EMBL" id="PQXL01000320">
    <property type="protein sequence ID" value="THV47305.1"/>
    <property type="molecule type" value="Genomic_DNA"/>
</dbReference>
<dbReference type="AlphaFoldDB" id="A0A4S8QUU3"/>
<protein>
    <submittedName>
        <fullName evidence="1">Uncharacterized protein</fullName>
    </submittedName>
</protein>
<evidence type="ECO:0000313" key="1">
    <source>
        <dbReference type="EMBL" id="THV47305.1"/>
    </source>
</evidence>